<dbReference type="Pfam" id="PF05405">
    <property type="entry name" value="Mt_ATP-synt_B"/>
    <property type="match status" value="1"/>
</dbReference>
<keyword evidence="3" id="KW-0138">CF(0)</keyword>
<protein>
    <submittedName>
        <fullName evidence="8">ATP synthase B chain</fullName>
    </submittedName>
</protein>
<evidence type="ECO:0000256" key="4">
    <source>
        <dbReference type="ARBA" id="ARBA00022781"/>
    </source>
</evidence>
<keyword evidence="7" id="KW-0472">Membrane</keyword>
<keyword evidence="6 8" id="KW-0496">Mitochondrion</keyword>
<dbReference type="GeneID" id="29071940"/>
<comment type="subcellular location">
    <subcellularLocation>
        <location evidence="1">Mitochondrion membrane</location>
    </subcellularLocation>
</comment>
<dbReference type="GO" id="GO:0045259">
    <property type="term" value="C:proton-transporting ATP synthase complex"/>
    <property type="evidence" value="ECO:0007669"/>
    <property type="project" value="UniProtKB-KW"/>
</dbReference>
<evidence type="ECO:0000256" key="5">
    <source>
        <dbReference type="ARBA" id="ARBA00023065"/>
    </source>
</evidence>
<evidence type="ECO:0000256" key="3">
    <source>
        <dbReference type="ARBA" id="ARBA00022547"/>
    </source>
</evidence>
<gene>
    <name evidence="8" type="primary">ymf39</name>
</gene>
<keyword evidence="2" id="KW-0813">Transport</keyword>
<dbReference type="GO" id="GO:0015078">
    <property type="term" value="F:proton transmembrane transporter activity"/>
    <property type="evidence" value="ECO:0007669"/>
    <property type="project" value="InterPro"/>
</dbReference>
<organism evidence="8">
    <name type="scientific">Mastocarpus papillatus</name>
    <dbReference type="NCBI Taxonomy" id="31436"/>
    <lineage>
        <taxon>Eukaryota</taxon>
        <taxon>Rhodophyta</taxon>
        <taxon>Florideophyceae</taxon>
        <taxon>Rhodymeniophycidae</taxon>
        <taxon>Gigartinales</taxon>
        <taxon>Phyllophoraceae</taxon>
        <taxon>Mastocarpus</taxon>
    </lineage>
</organism>
<dbReference type="AlphaFoldDB" id="A0A342RZ63"/>
<geneLocation type="mitochondrion" evidence="8"/>
<proteinExistence type="predicted"/>
<dbReference type="RefSeq" id="YP_009295525.1">
    <property type="nucleotide sequence ID" value="NC_031166.1"/>
</dbReference>
<sequence>MFGFSFITLTSFVLIYQDIVLLNEETLILLCFVVFCWLTFTKLSESVSTDLTKRSLKTENSLKSSLTQLLKALICSTKLRDNFQNLSIDFTELKKHFLQLSSLIIDKLPLYSVLKSETLYPKKFKLIQNLEQQTTKLIVLLLSRRLSQVVSTQHFCKHVLQTPYFLCIHKISLREYLKELKNQ</sequence>
<accession>A0A342RZ63</accession>
<evidence type="ECO:0000256" key="1">
    <source>
        <dbReference type="ARBA" id="ARBA00004325"/>
    </source>
</evidence>
<dbReference type="InterPro" id="IPR008688">
    <property type="entry name" value="ATP_synth_Bsub_B/MI25"/>
</dbReference>
<keyword evidence="4" id="KW-0375">Hydrogen ion transport</keyword>
<evidence type="ECO:0000256" key="2">
    <source>
        <dbReference type="ARBA" id="ARBA00022448"/>
    </source>
</evidence>
<name>A0A342RZ63_9FLOR</name>
<evidence type="ECO:0000256" key="6">
    <source>
        <dbReference type="ARBA" id="ARBA00023128"/>
    </source>
</evidence>
<evidence type="ECO:0000256" key="7">
    <source>
        <dbReference type="ARBA" id="ARBA00023136"/>
    </source>
</evidence>
<reference evidence="8" key="1">
    <citation type="journal article" date="2016" name="Mitochondrial DNA Part B Resour">
        <title>Organellar genome analysis of the heteromorphic red alga Mastocarpus papillatus (Phyllophoraceae, Rhodophyta).</title>
        <authorList>
            <person name="Hughey J.R."/>
            <person name="Mumford T.F."/>
            <person name="Navarrete-Fernandez T.M."/>
            <person name="Huber S.R."/>
            <person name="Freese J.M."/>
            <person name="Murray E.M.C."/>
            <person name="Sissini M.N."/>
            <person name="Gentilhomme A."/>
        </authorList>
    </citation>
    <scope>NUCLEOTIDE SEQUENCE</scope>
</reference>
<dbReference type="EMBL" id="KX525587">
    <property type="protein sequence ID" value="AOL58009.1"/>
    <property type="molecule type" value="Genomic_DNA"/>
</dbReference>
<dbReference type="GO" id="GO:0015986">
    <property type="term" value="P:proton motive force-driven ATP synthesis"/>
    <property type="evidence" value="ECO:0007669"/>
    <property type="project" value="InterPro"/>
</dbReference>
<keyword evidence="5" id="KW-0406">Ion transport</keyword>
<dbReference type="GO" id="GO:0031966">
    <property type="term" value="C:mitochondrial membrane"/>
    <property type="evidence" value="ECO:0007669"/>
    <property type="project" value="UniProtKB-SubCell"/>
</dbReference>
<evidence type="ECO:0000313" key="8">
    <source>
        <dbReference type="EMBL" id="AOL58009.1"/>
    </source>
</evidence>